<organism evidence="1 2">
    <name type="scientific">Panagrolaimus sp. ES5</name>
    <dbReference type="NCBI Taxonomy" id="591445"/>
    <lineage>
        <taxon>Eukaryota</taxon>
        <taxon>Metazoa</taxon>
        <taxon>Ecdysozoa</taxon>
        <taxon>Nematoda</taxon>
        <taxon>Chromadorea</taxon>
        <taxon>Rhabditida</taxon>
        <taxon>Tylenchina</taxon>
        <taxon>Panagrolaimomorpha</taxon>
        <taxon>Panagrolaimoidea</taxon>
        <taxon>Panagrolaimidae</taxon>
        <taxon>Panagrolaimus</taxon>
    </lineage>
</organism>
<name>A0AC34FUF6_9BILA</name>
<dbReference type="Proteomes" id="UP000887579">
    <property type="component" value="Unplaced"/>
</dbReference>
<protein>
    <submittedName>
        <fullName evidence="2">Ovule protein</fullName>
    </submittedName>
</protein>
<reference evidence="2" key="1">
    <citation type="submission" date="2022-11" db="UniProtKB">
        <authorList>
            <consortium name="WormBaseParasite"/>
        </authorList>
    </citation>
    <scope>IDENTIFICATION</scope>
</reference>
<accession>A0AC34FUF6</accession>
<proteinExistence type="predicted"/>
<dbReference type="WBParaSite" id="ES5_v2.g20982.t1">
    <property type="protein sequence ID" value="ES5_v2.g20982.t1"/>
    <property type="gene ID" value="ES5_v2.g20982"/>
</dbReference>
<sequence>ILHSQFHQWFDSSLVQTEKLSTKNLIPRPSFHFMVARAECMLIWSTYDLFNSTSSTRSINLPDSIKKGFS</sequence>
<evidence type="ECO:0000313" key="1">
    <source>
        <dbReference type="Proteomes" id="UP000887579"/>
    </source>
</evidence>
<evidence type="ECO:0000313" key="2">
    <source>
        <dbReference type="WBParaSite" id="ES5_v2.g20982.t1"/>
    </source>
</evidence>